<gene>
    <name evidence="4" type="ORF">FM101_12500</name>
</gene>
<evidence type="ECO:0000313" key="4">
    <source>
        <dbReference type="EMBL" id="SJM70498.1"/>
    </source>
</evidence>
<dbReference type="EC" id="2.7.8.5" evidence="4"/>
<keyword evidence="5" id="KW-1185">Reference proteome</keyword>
<evidence type="ECO:0000256" key="3">
    <source>
        <dbReference type="SAM" id="Phobius"/>
    </source>
</evidence>
<dbReference type="Pfam" id="PF01066">
    <property type="entry name" value="CDP-OH_P_transf"/>
    <property type="match status" value="1"/>
</dbReference>
<dbReference type="RefSeq" id="WP_087000105.1">
    <property type="nucleotide sequence ID" value="NZ_FUHW01000040.1"/>
</dbReference>
<dbReference type="Proteomes" id="UP000195913">
    <property type="component" value="Unassembled WGS sequence"/>
</dbReference>
<dbReference type="GO" id="GO:0008654">
    <property type="term" value="P:phospholipid biosynthetic process"/>
    <property type="evidence" value="ECO:0007669"/>
    <property type="project" value="InterPro"/>
</dbReference>
<dbReference type="Gene3D" id="1.20.120.1760">
    <property type="match status" value="1"/>
</dbReference>
<reference evidence="4 5" key="1">
    <citation type="submission" date="2017-02" db="EMBL/GenBank/DDBJ databases">
        <authorList>
            <person name="Peterson S.W."/>
        </authorList>
    </citation>
    <scope>NUCLEOTIDE SEQUENCE [LARGE SCALE GENOMIC DNA]</scope>
    <source>
        <strain evidence="4 5">B Ar 00.02</strain>
    </source>
</reference>
<organism evidence="4 5">
    <name type="scientific">Arthrobacter rhombi</name>
    <dbReference type="NCBI Taxonomy" id="71253"/>
    <lineage>
        <taxon>Bacteria</taxon>
        <taxon>Bacillati</taxon>
        <taxon>Actinomycetota</taxon>
        <taxon>Actinomycetes</taxon>
        <taxon>Micrococcales</taxon>
        <taxon>Micrococcaceae</taxon>
        <taxon>Arthrobacter</taxon>
    </lineage>
</organism>
<dbReference type="GO" id="GO:0016020">
    <property type="term" value="C:membrane"/>
    <property type="evidence" value="ECO:0007669"/>
    <property type="project" value="InterPro"/>
</dbReference>
<comment type="similarity">
    <text evidence="2">Belongs to the CDP-alcohol phosphatidyltransferase class-I family.</text>
</comment>
<dbReference type="InterPro" id="IPR048254">
    <property type="entry name" value="CDP_ALCOHOL_P_TRANSF_CS"/>
</dbReference>
<feature type="transmembrane region" description="Helical" evidence="3">
    <location>
        <begin position="141"/>
        <end position="174"/>
    </location>
</feature>
<evidence type="ECO:0000256" key="2">
    <source>
        <dbReference type="RuleBase" id="RU003750"/>
    </source>
</evidence>
<keyword evidence="3" id="KW-1133">Transmembrane helix</keyword>
<keyword evidence="1 2" id="KW-0808">Transferase</keyword>
<proteinExistence type="inferred from homology"/>
<keyword evidence="3" id="KW-0472">Membrane</keyword>
<feature type="transmembrane region" description="Helical" evidence="3">
    <location>
        <begin position="78"/>
        <end position="96"/>
    </location>
</feature>
<feature type="transmembrane region" description="Helical" evidence="3">
    <location>
        <begin position="102"/>
        <end position="120"/>
    </location>
</feature>
<name>A0A1R4GQK6_9MICC</name>
<keyword evidence="3" id="KW-0812">Transmembrane</keyword>
<feature type="transmembrane region" description="Helical" evidence="3">
    <location>
        <begin position="194"/>
        <end position="227"/>
    </location>
</feature>
<sequence length="244" mass="25959">MHRSTSRMRQRALTDAVCAVVGYLGVGILLVQFGSSSSWGSVAAVASGLTLVLVAALSIVRREPRFSTPADRVTLSRAVLGGGCTTLVVLAILGAVPHRSWWLVLLAIPAVLLDAVDGWVARRTGTASAQGSQLDMETDAALLLVLSVPLAFTLGPWVLAIGLMRYLFVAWSWWRPALRAPLEFSQFRRVVAAIQAVVLVTVLVPVVPVPVATVVVALGLSLLLLSFGRDAVALERRHARLANA</sequence>
<dbReference type="GO" id="GO:0008444">
    <property type="term" value="F:CDP-diacylglycerol-glycerol-3-phosphate 3-phosphatidyltransferase activity"/>
    <property type="evidence" value="ECO:0007669"/>
    <property type="project" value="UniProtKB-EC"/>
</dbReference>
<feature type="transmembrane region" description="Helical" evidence="3">
    <location>
        <begin position="39"/>
        <end position="57"/>
    </location>
</feature>
<dbReference type="InterPro" id="IPR043130">
    <property type="entry name" value="CDP-OH_PTrfase_TM_dom"/>
</dbReference>
<evidence type="ECO:0000256" key="1">
    <source>
        <dbReference type="ARBA" id="ARBA00022679"/>
    </source>
</evidence>
<feature type="transmembrane region" description="Helical" evidence="3">
    <location>
        <begin position="12"/>
        <end position="33"/>
    </location>
</feature>
<dbReference type="EMBL" id="FUHW01000040">
    <property type="protein sequence ID" value="SJM70498.1"/>
    <property type="molecule type" value="Genomic_DNA"/>
</dbReference>
<dbReference type="InterPro" id="IPR000462">
    <property type="entry name" value="CDP-OH_P_trans"/>
</dbReference>
<dbReference type="AlphaFoldDB" id="A0A1R4GQK6"/>
<evidence type="ECO:0000313" key="5">
    <source>
        <dbReference type="Proteomes" id="UP000195913"/>
    </source>
</evidence>
<accession>A0A1R4GQK6</accession>
<protein>
    <submittedName>
        <fullName evidence="4">CDP-diacylglycerol--glycerol-3-phosphate 3-phosphatidyltransferase</fullName>
        <ecNumber evidence="4">2.7.8.5</ecNumber>
    </submittedName>
</protein>
<dbReference type="PROSITE" id="PS00379">
    <property type="entry name" value="CDP_ALCOHOL_P_TRANSF"/>
    <property type="match status" value="1"/>
</dbReference>